<sequence>MKSFFKIVFGFILFTILISCNPVETVQETISIVKIPDTGSVNINYISNKKPLKPNVLIKLPVGQIKPENWMEVILQRQAGGLMGHLNEISAWLQNENNAWLSDDGKGTGGWEEVPYWLKGYGNTAYVLQDEKMLEETKKWIEAAIASQRPDGNFGPVRIGEDGSQDFWANMIMLYCLQSYYEYTNDGRVLEMMSEYFKYQLSVPDELFLSKIHYWQRIRGGDNLYSVIWLYNRTGEKWLLDLAEKIHKNTAPWSKRDNSLEDIHNWKEKRESTDWPDWYSNLVDWHNVNVAQCFRESAQYYQLSHNDNDLEATYENFHIIRKYFGQVPGGMFGADENARPGYDDPRQGIETCGVVEQMNSDEHLLRITGDTFWADHVEEVAFNTLPATMMPDLKSLRYITSPNMVLNDDKNHRPGIMNQGPFLMMNPFSSRCCQHNHGQGWPYLVENAWMATPDNGLAAVLYVPSEVKARVADNKEIEIVSNTHYPFEEDLKFVLTVPEGEVHFPLYLRIPSWSDKKKLKINDKEVEIPAESGKYIRIDRKWKDGDVVTLSLPKKLKVKKWERNHNSVSVNYGPLTFSLNIGENYVKKESDKTAIGDSKWQEGVNKEKWPSYEIYPSTAWNYGLVLNEDNPEESFTIEKKKWPESNFPFTVNEVPFIIKVKAKKIPEWTIDQFGLAGELQDSPVLSTQEEETVELIPMGAARLRISAFPVIGKETNANKWELKIK</sequence>
<evidence type="ECO:0000313" key="4">
    <source>
        <dbReference type="Proteomes" id="UP000831290"/>
    </source>
</evidence>
<name>A0A9E7A2A0_9FLAO</name>
<dbReference type="Pfam" id="PF20736">
    <property type="entry name" value="Glyco_hydro127M"/>
    <property type="match status" value="1"/>
</dbReference>
<keyword evidence="4" id="KW-1185">Reference proteome</keyword>
<dbReference type="Pfam" id="PF07944">
    <property type="entry name" value="Beta-AFase-like_GH127_cat"/>
    <property type="match status" value="1"/>
</dbReference>
<dbReference type="AlphaFoldDB" id="A0A9E7A2A0"/>
<dbReference type="Proteomes" id="UP000831290">
    <property type="component" value="Chromosome"/>
</dbReference>
<gene>
    <name evidence="3" type="ORF">MQE35_03990</name>
</gene>
<evidence type="ECO:0000259" key="1">
    <source>
        <dbReference type="Pfam" id="PF07944"/>
    </source>
</evidence>
<dbReference type="InterPro" id="IPR008928">
    <property type="entry name" value="6-hairpin_glycosidase_sf"/>
</dbReference>
<dbReference type="InterPro" id="IPR012878">
    <property type="entry name" value="Beta-AFase-like_GH127_cat"/>
</dbReference>
<keyword evidence="3" id="KW-0378">Hydrolase</keyword>
<protein>
    <submittedName>
        <fullName evidence="3">Glycoside hydrolase family 127 protein</fullName>
    </submittedName>
</protein>
<dbReference type="SUPFAM" id="SSF48208">
    <property type="entry name" value="Six-hairpin glycosidases"/>
    <property type="match status" value="1"/>
</dbReference>
<dbReference type="KEGG" id="fbm:MQE35_03990"/>
<dbReference type="GO" id="GO:0016787">
    <property type="term" value="F:hydrolase activity"/>
    <property type="evidence" value="ECO:0007669"/>
    <property type="project" value="UniProtKB-KW"/>
</dbReference>
<accession>A0A9E7A2A0</accession>
<dbReference type="EMBL" id="CP094358">
    <property type="protein sequence ID" value="UOB18456.1"/>
    <property type="molecule type" value="Genomic_DNA"/>
</dbReference>
<dbReference type="InterPro" id="IPR049046">
    <property type="entry name" value="Beta-AFase-like_GH127_middle"/>
</dbReference>
<reference evidence="3" key="1">
    <citation type="submission" date="2022-03" db="EMBL/GenBank/DDBJ databases">
        <title>Description of Abyssus ytuae gen. nov., sp. nov., a novel member of the family Flavobacteriaceae isolated from the sediment of Mariana Trench.</title>
        <authorList>
            <person name="Zhang J."/>
            <person name="Xu X."/>
        </authorList>
    </citation>
    <scope>NUCLEOTIDE SEQUENCE</scope>
    <source>
        <strain evidence="3">MT3330</strain>
    </source>
</reference>
<dbReference type="RefSeq" id="WP_255844692.1">
    <property type="nucleotide sequence ID" value="NZ_CP094358.1"/>
</dbReference>
<dbReference type="PANTHER" id="PTHR31151:SF0">
    <property type="entry name" value="PROLINE-TRNA LIGASE (DUF1680)"/>
    <property type="match status" value="1"/>
</dbReference>
<organism evidence="3 4">
    <name type="scientific">Abyssalbus ytuae</name>
    <dbReference type="NCBI Taxonomy" id="2926907"/>
    <lineage>
        <taxon>Bacteria</taxon>
        <taxon>Pseudomonadati</taxon>
        <taxon>Bacteroidota</taxon>
        <taxon>Flavobacteriia</taxon>
        <taxon>Flavobacteriales</taxon>
        <taxon>Flavobacteriaceae</taxon>
        <taxon>Abyssalbus</taxon>
    </lineage>
</organism>
<dbReference type="PROSITE" id="PS51257">
    <property type="entry name" value="PROKAR_LIPOPROTEIN"/>
    <property type="match status" value="1"/>
</dbReference>
<dbReference type="PANTHER" id="PTHR31151">
    <property type="entry name" value="PROLINE-TRNA LIGASE (DUF1680)"/>
    <property type="match status" value="1"/>
</dbReference>
<proteinExistence type="predicted"/>
<feature type="domain" description="Non-reducing end beta-L-arabinofuranosidase-like GH127 middle" evidence="2">
    <location>
        <begin position="457"/>
        <end position="553"/>
    </location>
</feature>
<dbReference type="GO" id="GO:0005975">
    <property type="term" value="P:carbohydrate metabolic process"/>
    <property type="evidence" value="ECO:0007669"/>
    <property type="project" value="InterPro"/>
</dbReference>
<evidence type="ECO:0000313" key="3">
    <source>
        <dbReference type="EMBL" id="UOB18456.1"/>
    </source>
</evidence>
<feature type="domain" description="Non-reducing end beta-L-arabinofuranosidase-like GH127 catalytic" evidence="1">
    <location>
        <begin position="97"/>
        <end position="444"/>
    </location>
</feature>
<evidence type="ECO:0000259" key="2">
    <source>
        <dbReference type="Pfam" id="PF20736"/>
    </source>
</evidence>